<comment type="similarity">
    <text evidence="1">Belongs to the thiamine-monophosphate kinase family.</text>
</comment>
<evidence type="ECO:0000259" key="2">
    <source>
        <dbReference type="Pfam" id="PF00586"/>
    </source>
</evidence>
<dbReference type="InterPro" id="IPR006283">
    <property type="entry name" value="ThiL-like"/>
</dbReference>
<feature type="binding site" evidence="1">
    <location>
        <position position="30"/>
    </location>
    <ligand>
        <name>Mg(2+)</name>
        <dbReference type="ChEBI" id="CHEBI:18420"/>
        <label>3</label>
    </ligand>
</feature>
<gene>
    <name evidence="1" type="primary">thiL</name>
    <name evidence="4" type="ORF">A3F83_16775</name>
</gene>
<dbReference type="SUPFAM" id="SSF56042">
    <property type="entry name" value="PurM C-terminal domain-like"/>
    <property type="match status" value="1"/>
</dbReference>
<feature type="binding site" evidence="1">
    <location>
        <position position="46"/>
    </location>
    <ligand>
        <name>Mg(2+)</name>
        <dbReference type="ChEBI" id="CHEBI:18420"/>
        <label>1</label>
    </ligand>
</feature>
<dbReference type="NCBIfam" id="TIGR01379">
    <property type="entry name" value="thiL"/>
    <property type="match status" value="1"/>
</dbReference>
<feature type="domain" description="PurM-like N-terminal" evidence="2">
    <location>
        <begin position="28"/>
        <end position="142"/>
    </location>
</feature>
<name>A0A1F5YM51_9BACT</name>
<feature type="binding site" evidence="1">
    <location>
        <position position="76"/>
    </location>
    <ligand>
        <name>Mg(2+)</name>
        <dbReference type="ChEBI" id="CHEBI:18420"/>
        <label>2</label>
    </ligand>
</feature>
<feature type="binding site" evidence="1">
    <location>
        <position position="223"/>
    </location>
    <ligand>
        <name>ATP</name>
        <dbReference type="ChEBI" id="CHEBI:30616"/>
    </ligand>
</feature>
<dbReference type="GO" id="GO:0009229">
    <property type="term" value="P:thiamine diphosphate biosynthetic process"/>
    <property type="evidence" value="ECO:0007669"/>
    <property type="project" value="UniProtKB-UniRule"/>
</dbReference>
<feature type="binding site" evidence="1">
    <location>
        <position position="30"/>
    </location>
    <ligand>
        <name>Mg(2+)</name>
        <dbReference type="ChEBI" id="CHEBI:18420"/>
        <label>4</label>
    </ligand>
</feature>
<evidence type="ECO:0000256" key="1">
    <source>
        <dbReference type="HAMAP-Rule" id="MF_02128"/>
    </source>
</evidence>
<feature type="binding site" evidence="1">
    <location>
        <position position="221"/>
    </location>
    <ligand>
        <name>Mg(2+)</name>
        <dbReference type="ChEBI" id="CHEBI:18420"/>
        <label>3</label>
    </ligand>
</feature>
<dbReference type="EMBL" id="MFIX01000228">
    <property type="protein sequence ID" value="OGG01047.1"/>
    <property type="molecule type" value="Genomic_DNA"/>
</dbReference>
<organism evidence="4 5">
    <name type="scientific">Candidatus Glassbacteria bacterium RIFCSPLOWO2_12_FULL_58_11</name>
    <dbReference type="NCBI Taxonomy" id="1817867"/>
    <lineage>
        <taxon>Bacteria</taxon>
        <taxon>Candidatus Glassiibacteriota</taxon>
    </lineage>
</organism>
<proteinExistence type="inferred from homology"/>
<keyword evidence="1" id="KW-0067">ATP-binding</keyword>
<feature type="binding site" evidence="1">
    <location>
        <position position="76"/>
    </location>
    <ligand>
        <name>Mg(2+)</name>
        <dbReference type="ChEBI" id="CHEBI:18420"/>
        <label>4</label>
    </ligand>
</feature>
<dbReference type="Gene3D" id="3.90.650.10">
    <property type="entry name" value="PurM-like C-terminal domain"/>
    <property type="match status" value="1"/>
</dbReference>
<accession>A0A1F5YM51</accession>
<dbReference type="Proteomes" id="UP000179129">
    <property type="component" value="Unassembled WGS sequence"/>
</dbReference>
<dbReference type="Gene3D" id="3.30.1330.10">
    <property type="entry name" value="PurM-like, N-terminal domain"/>
    <property type="match status" value="1"/>
</dbReference>
<dbReference type="CDD" id="cd02194">
    <property type="entry name" value="ThiL"/>
    <property type="match status" value="1"/>
</dbReference>
<reference evidence="4 5" key="1">
    <citation type="journal article" date="2016" name="Nat. Commun.">
        <title>Thousands of microbial genomes shed light on interconnected biogeochemical processes in an aquifer system.</title>
        <authorList>
            <person name="Anantharaman K."/>
            <person name="Brown C.T."/>
            <person name="Hug L.A."/>
            <person name="Sharon I."/>
            <person name="Castelle C.J."/>
            <person name="Probst A.J."/>
            <person name="Thomas B.C."/>
            <person name="Singh A."/>
            <person name="Wilkins M.J."/>
            <person name="Karaoz U."/>
            <person name="Brodie E.L."/>
            <person name="Williams K.H."/>
            <person name="Hubbard S.S."/>
            <person name="Banfield J.F."/>
        </authorList>
    </citation>
    <scope>NUCLEOTIDE SEQUENCE [LARGE SCALE GENOMIC DNA]</scope>
</reference>
<feature type="binding site" evidence="1">
    <location>
        <position position="224"/>
    </location>
    <ligand>
        <name>Mg(2+)</name>
        <dbReference type="ChEBI" id="CHEBI:18420"/>
        <label>5</label>
    </ligand>
</feature>
<dbReference type="InterPro" id="IPR036676">
    <property type="entry name" value="PurM-like_C_sf"/>
</dbReference>
<dbReference type="EC" id="2.7.4.16" evidence="1"/>
<dbReference type="PANTHER" id="PTHR30270">
    <property type="entry name" value="THIAMINE-MONOPHOSPHATE KINASE"/>
    <property type="match status" value="1"/>
</dbReference>
<keyword evidence="1" id="KW-0460">Magnesium</keyword>
<feature type="binding site" evidence="1">
    <location>
        <position position="54"/>
    </location>
    <ligand>
        <name>substrate</name>
    </ligand>
</feature>
<keyword evidence="1" id="KW-0784">Thiamine biosynthesis</keyword>
<evidence type="ECO:0000259" key="3">
    <source>
        <dbReference type="Pfam" id="PF02769"/>
    </source>
</evidence>
<comment type="caution">
    <text evidence="1">Lacks conserved residue(s) required for the propagation of feature annotation.</text>
</comment>
<feature type="binding site" evidence="1">
    <location>
        <position position="124"/>
    </location>
    <ligand>
        <name>Mg(2+)</name>
        <dbReference type="ChEBI" id="CHEBI:18420"/>
        <label>1</label>
    </ligand>
</feature>
<dbReference type="Pfam" id="PF00586">
    <property type="entry name" value="AIRS"/>
    <property type="match status" value="1"/>
</dbReference>
<feature type="binding site" evidence="1">
    <location>
        <position position="45"/>
    </location>
    <ligand>
        <name>Mg(2+)</name>
        <dbReference type="ChEBI" id="CHEBI:18420"/>
        <label>4</label>
    </ligand>
</feature>
<dbReference type="SUPFAM" id="SSF55326">
    <property type="entry name" value="PurM N-terminal domain-like"/>
    <property type="match status" value="1"/>
</dbReference>
<comment type="function">
    <text evidence="1">Catalyzes the ATP-dependent phosphorylation of thiamine-monophosphate (TMP) to form thiamine-pyrophosphate (TPP), the active form of vitamin B1.</text>
</comment>
<feature type="binding site" evidence="1">
    <location>
        <position position="332"/>
    </location>
    <ligand>
        <name>substrate</name>
    </ligand>
</feature>
<feature type="domain" description="PurM-like C-terminal" evidence="3">
    <location>
        <begin position="154"/>
        <end position="314"/>
    </location>
</feature>
<keyword evidence="1" id="KW-0547">Nucleotide-binding</keyword>
<feature type="binding site" evidence="1">
    <location>
        <position position="47"/>
    </location>
    <ligand>
        <name>Mg(2+)</name>
        <dbReference type="ChEBI" id="CHEBI:18420"/>
        <label>1</label>
    </ligand>
</feature>
<dbReference type="GO" id="GO:0005524">
    <property type="term" value="F:ATP binding"/>
    <property type="evidence" value="ECO:0007669"/>
    <property type="project" value="UniProtKB-UniRule"/>
</dbReference>
<comment type="miscellaneous">
    <text evidence="1">Reaction mechanism of ThiL seems to utilize a direct, inline transfer of the gamma-phosphate of ATP to TMP rather than a phosphorylated enzyme intermediate.</text>
</comment>
<comment type="caution">
    <text evidence="4">The sequence shown here is derived from an EMBL/GenBank/DDBJ whole genome shotgun (WGS) entry which is preliminary data.</text>
</comment>
<sequence>MGEFETIARIRQMAEKIGTFKPVSLGIGDDCCLLEAAGDEEFALSTDAFVEGVHFRLDYFDYYQVGVKAAAASLSDLAAMGAEPAGALAAVSIRREDAETAIEDLAGGLIETCGRYDCPLVGGDLTASPGPLVVTVTVAGRVKKGQAILRSTAQPGDEIWVSGTPGDAGAVLAVLEQRRKSKTASLPEFDSTLLGRLLSPIPRLAEARLLRQAGPPTAMIDISDGLAADLNHILEDSGLGALLFARKFPLGEFQQSVAAVLGLPKDHFFLHGGEDYELLLTIPPGVLSKDAGDVREITGTALHRIGRLTGKKGELIVQREDGRFEALRKTGFDHFSSIHSGR</sequence>
<dbReference type="UniPathway" id="UPA00060">
    <property type="reaction ID" value="UER00142"/>
</dbReference>
<feature type="binding site" evidence="1">
    <location>
        <position position="274"/>
    </location>
    <ligand>
        <name>substrate</name>
    </ligand>
</feature>
<keyword evidence="1 4" id="KW-0418">Kinase</keyword>
<dbReference type="STRING" id="1817867.A3F83_16775"/>
<dbReference type="InterPro" id="IPR016188">
    <property type="entry name" value="PurM-like_N"/>
</dbReference>
<dbReference type="GO" id="GO:0000287">
    <property type="term" value="F:magnesium ion binding"/>
    <property type="evidence" value="ECO:0007669"/>
    <property type="project" value="UniProtKB-UniRule"/>
</dbReference>
<protein>
    <recommendedName>
        <fullName evidence="1">Thiamine-monophosphate kinase</fullName>
        <shortName evidence="1">TMP kinase</shortName>
        <shortName evidence="1">Thiamine-phosphate kinase</shortName>
        <ecNumber evidence="1">2.7.4.16</ecNumber>
    </recommendedName>
</protein>
<evidence type="ECO:0000313" key="5">
    <source>
        <dbReference type="Proteomes" id="UP000179129"/>
    </source>
</evidence>
<dbReference type="GO" id="GO:0009228">
    <property type="term" value="P:thiamine biosynthetic process"/>
    <property type="evidence" value="ECO:0007669"/>
    <property type="project" value="UniProtKB-KW"/>
</dbReference>
<dbReference type="InterPro" id="IPR010918">
    <property type="entry name" value="PurM-like_C_dom"/>
</dbReference>
<comment type="catalytic activity">
    <reaction evidence="1">
        <text>thiamine phosphate + ATP = thiamine diphosphate + ADP</text>
        <dbReference type="Rhea" id="RHEA:15913"/>
        <dbReference type="ChEBI" id="CHEBI:30616"/>
        <dbReference type="ChEBI" id="CHEBI:37575"/>
        <dbReference type="ChEBI" id="CHEBI:58937"/>
        <dbReference type="ChEBI" id="CHEBI:456216"/>
        <dbReference type="EC" id="2.7.4.16"/>
    </reaction>
</comment>
<feature type="binding site" evidence="1">
    <location>
        <position position="150"/>
    </location>
    <ligand>
        <name>ATP</name>
        <dbReference type="ChEBI" id="CHEBI:30616"/>
    </ligand>
</feature>
<feature type="binding site" evidence="1">
    <location>
        <position position="47"/>
    </location>
    <ligand>
        <name>Mg(2+)</name>
        <dbReference type="ChEBI" id="CHEBI:18420"/>
        <label>2</label>
    </ligand>
</feature>
<feature type="binding site" evidence="1">
    <location>
        <position position="76"/>
    </location>
    <ligand>
        <name>Mg(2+)</name>
        <dbReference type="ChEBI" id="CHEBI:18420"/>
        <label>3</label>
    </ligand>
</feature>
<evidence type="ECO:0000313" key="4">
    <source>
        <dbReference type="EMBL" id="OGG01047.1"/>
    </source>
</evidence>
<dbReference type="GO" id="GO:0009030">
    <property type="term" value="F:thiamine-phosphate kinase activity"/>
    <property type="evidence" value="ECO:0007669"/>
    <property type="project" value="UniProtKB-UniRule"/>
</dbReference>
<dbReference type="InterPro" id="IPR036921">
    <property type="entry name" value="PurM-like_N_sf"/>
</dbReference>
<dbReference type="Pfam" id="PF02769">
    <property type="entry name" value="AIRS_C"/>
    <property type="match status" value="1"/>
</dbReference>
<dbReference type="PANTHER" id="PTHR30270:SF0">
    <property type="entry name" value="THIAMINE-MONOPHOSPHATE KINASE"/>
    <property type="match status" value="1"/>
</dbReference>
<comment type="pathway">
    <text evidence="1">Cofactor biosynthesis; thiamine diphosphate biosynthesis; thiamine diphosphate from thiamine phosphate: step 1/1.</text>
</comment>
<feature type="binding site" evidence="1">
    <location>
        <begin position="123"/>
        <end position="124"/>
    </location>
    <ligand>
        <name>ATP</name>
        <dbReference type="ChEBI" id="CHEBI:30616"/>
    </ligand>
</feature>
<keyword evidence="1" id="KW-0479">Metal-binding</keyword>
<keyword evidence="1" id="KW-0808">Transferase</keyword>
<dbReference type="PIRSF" id="PIRSF005303">
    <property type="entry name" value="Thiam_monoph_kin"/>
    <property type="match status" value="1"/>
</dbReference>
<dbReference type="HAMAP" id="MF_02128">
    <property type="entry name" value="TMP_kinase"/>
    <property type="match status" value="1"/>
</dbReference>
<dbReference type="AlphaFoldDB" id="A0A1F5YM51"/>